<accession>A0A433JLX4</accession>
<comment type="caution">
    <text evidence="2">The sequence shown here is derived from an EMBL/GenBank/DDBJ whole genome shotgun (WGS) entry which is preliminary data.</text>
</comment>
<evidence type="ECO:0000313" key="3">
    <source>
        <dbReference type="Proteomes" id="UP000288012"/>
    </source>
</evidence>
<keyword evidence="1" id="KW-0472">Membrane</keyword>
<protein>
    <submittedName>
        <fullName evidence="2">Uncharacterized protein</fullName>
    </submittedName>
</protein>
<gene>
    <name evidence="2" type="ORF">EKM59_00705</name>
</gene>
<organism evidence="2 3">
    <name type="scientific">Legionella septentrionalis</name>
    <dbReference type="NCBI Taxonomy" id="2498109"/>
    <lineage>
        <taxon>Bacteria</taxon>
        <taxon>Pseudomonadati</taxon>
        <taxon>Pseudomonadota</taxon>
        <taxon>Gammaproteobacteria</taxon>
        <taxon>Legionellales</taxon>
        <taxon>Legionellaceae</taxon>
        <taxon>Legionella</taxon>
    </lineage>
</organism>
<dbReference type="Proteomes" id="UP000288012">
    <property type="component" value="Unassembled WGS sequence"/>
</dbReference>
<dbReference type="AlphaFoldDB" id="A0A433JLX4"/>
<name>A0A433JLX4_9GAMM</name>
<dbReference type="RefSeq" id="WP_126953248.1">
    <property type="nucleotide sequence ID" value="NZ_RZGR01000002.1"/>
</dbReference>
<evidence type="ECO:0000256" key="1">
    <source>
        <dbReference type="SAM" id="Phobius"/>
    </source>
</evidence>
<keyword evidence="1" id="KW-0812">Transmembrane</keyword>
<evidence type="ECO:0000313" key="2">
    <source>
        <dbReference type="EMBL" id="RUQ91034.1"/>
    </source>
</evidence>
<reference evidence="2 3" key="1">
    <citation type="submission" date="2018-12" db="EMBL/GenBank/DDBJ databases">
        <title>Legionella sp,whole genome shotgun sequence.</title>
        <authorList>
            <person name="Wu H."/>
        </authorList>
    </citation>
    <scope>NUCLEOTIDE SEQUENCE [LARGE SCALE GENOMIC DNA]</scope>
    <source>
        <strain evidence="3">km714</strain>
    </source>
</reference>
<proteinExistence type="predicted"/>
<dbReference type="EMBL" id="RZGR01000002">
    <property type="protein sequence ID" value="RUQ91034.1"/>
    <property type="molecule type" value="Genomic_DNA"/>
</dbReference>
<dbReference type="OrthoDB" id="5636756at2"/>
<keyword evidence="1" id="KW-1133">Transmembrane helix</keyword>
<feature type="transmembrane region" description="Helical" evidence="1">
    <location>
        <begin position="86"/>
        <end position="113"/>
    </location>
</feature>
<keyword evidence="3" id="KW-1185">Reference proteome</keyword>
<sequence>MPFAINFFAEMRNACAKQQCPDKNKNFFQNYADHLKFLSLEFQEKINALFEQENLEQVFKMLANETLARISVFDKIRDGYDYFDEVLGATVVPVLALGAFAAGIGIAIWQGILALGYTLGTNPANDETLGQNAAVALIIAGASILFGLITCIKSTLSLVTRPLVTLCSQSWGEQDKARFYNEEACEVQLVNTVEAISNVVADAVSSIPDRGCTMM</sequence>
<feature type="transmembrane region" description="Helical" evidence="1">
    <location>
        <begin position="133"/>
        <end position="152"/>
    </location>
</feature>